<gene>
    <name evidence="1" type="ORF">MNBD_GAMMA14-952</name>
</gene>
<evidence type="ECO:0000313" key="1">
    <source>
        <dbReference type="EMBL" id="VAW79071.1"/>
    </source>
</evidence>
<dbReference type="GO" id="GO:0050570">
    <property type="term" value="F:4-hydroxythreonine-4-phosphate dehydrogenase activity"/>
    <property type="evidence" value="ECO:0007669"/>
    <property type="project" value="UniProtKB-EC"/>
</dbReference>
<keyword evidence="1" id="KW-0560">Oxidoreductase</keyword>
<protein>
    <submittedName>
        <fullName evidence="1">4-hydroxythreonine-4-phosphate dehydrogenase</fullName>
        <ecNumber evidence="1">1.1.1.262</ecNumber>
    </submittedName>
</protein>
<dbReference type="Gene3D" id="3.40.718.10">
    <property type="entry name" value="Isopropylmalate Dehydrogenase"/>
    <property type="match status" value="1"/>
</dbReference>
<dbReference type="EC" id="1.1.1.262" evidence="1"/>
<proteinExistence type="predicted"/>
<organism evidence="1">
    <name type="scientific">hydrothermal vent metagenome</name>
    <dbReference type="NCBI Taxonomy" id="652676"/>
    <lineage>
        <taxon>unclassified sequences</taxon>
        <taxon>metagenomes</taxon>
        <taxon>ecological metagenomes</taxon>
    </lineage>
</organism>
<dbReference type="SUPFAM" id="SSF53659">
    <property type="entry name" value="Isocitrate/Isopropylmalate dehydrogenase-like"/>
    <property type="match status" value="1"/>
</dbReference>
<dbReference type="AlphaFoldDB" id="A0A3B0YHZ6"/>
<reference evidence="1" key="1">
    <citation type="submission" date="2018-06" db="EMBL/GenBank/DDBJ databases">
        <authorList>
            <person name="Zhirakovskaya E."/>
        </authorList>
    </citation>
    <scope>NUCLEOTIDE SEQUENCE</scope>
</reference>
<name>A0A3B0YHZ6_9ZZZZ</name>
<dbReference type="EMBL" id="UOFM01000292">
    <property type="protein sequence ID" value="VAW79071.1"/>
    <property type="molecule type" value="Genomic_DNA"/>
</dbReference>
<accession>A0A3B0YHZ6</accession>
<sequence length="38" mass="3854">MTPRIAITTGEPAGIGPELCAALDASQFDAELVLIGDP</sequence>
<feature type="non-terminal residue" evidence="1">
    <location>
        <position position="38"/>
    </location>
</feature>